<feature type="transmembrane region" description="Helical" evidence="4">
    <location>
        <begin position="103"/>
        <end position="121"/>
    </location>
</feature>
<keyword evidence="7" id="KW-1185">Reference proteome</keyword>
<dbReference type="PROSITE" id="PS50043">
    <property type="entry name" value="HTH_LUXR_2"/>
    <property type="match status" value="1"/>
</dbReference>
<feature type="transmembrane region" description="Helical" evidence="4">
    <location>
        <begin position="172"/>
        <end position="190"/>
    </location>
</feature>
<dbReference type="EMBL" id="CP043450">
    <property type="protein sequence ID" value="QEM09174.1"/>
    <property type="molecule type" value="Genomic_DNA"/>
</dbReference>
<evidence type="ECO:0000313" key="7">
    <source>
        <dbReference type="Proteomes" id="UP000251402"/>
    </source>
</evidence>
<dbReference type="InterPro" id="IPR000792">
    <property type="entry name" value="Tscrpt_reg_LuxR_C"/>
</dbReference>
<dbReference type="Proteomes" id="UP000251402">
    <property type="component" value="Chromosome"/>
</dbReference>
<keyword evidence="4" id="KW-1133">Transmembrane helix</keyword>
<feature type="domain" description="HTH luxR-type" evidence="5">
    <location>
        <begin position="241"/>
        <end position="304"/>
    </location>
</feature>
<evidence type="ECO:0000256" key="2">
    <source>
        <dbReference type="ARBA" id="ARBA00023125"/>
    </source>
</evidence>
<feature type="transmembrane region" description="Helical" evidence="4">
    <location>
        <begin position="40"/>
        <end position="60"/>
    </location>
</feature>
<keyword evidence="1" id="KW-0805">Transcription regulation</keyword>
<dbReference type="GO" id="GO:0006355">
    <property type="term" value="P:regulation of DNA-templated transcription"/>
    <property type="evidence" value="ECO:0007669"/>
    <property type="project" value="InterPro"/>
</dbReference>
<organism evidence="6 7">
    <name type="scientific">Mucilaginibacter rubeus</name>
    <dbReference type="NCBI Taxonomy" id="2027860"/>
    <lineage>
        <taxon>Bacteria</taxon>
        <taxon>Pseudomonadati</taxon>
        <taxon>Bacteroidota</taxon>
        <taxon>Sphingobacteriia</taxon>
        <taxon>Sphingobacteriales</taxon>
        <taxon>Sphingobacteriaceae</taxon>
        <taxon>Mucilaginibacter</taxon>
    </lineage>
</organism>
<dbReference type="GO" id="GO:0003677">
    <property type="term" value="F:DNA binding"/>
    <property type="evidence" value="ECO:0007669"/>
    <property type="project" value="UniProtKB-KW"/>
</dbReference>
<feature type="transmembrane region" description="Helical" evidence="4">
    <location>
        <begin position="66"/>
        <end position="91"/>
    </location>
</feature>
<dbReference type="Pfam" id="PF00196">
    <property type="entry name" value="GerE"/>
    <property type="match status" value="1"/>
</dbReference>
<dbReference type="InterPro" id="IPR016032">
    <property type="entry name" value="Sig_transdc_resp-reg_C-effctor"/>
</dbReference>
<accession>A0A5C1HTP3</accession>
<feature type="transmembrane region" description="Helical" evidence="4">
    <location>
        <begin position="133"/>
        <end position="152"/>
    </location>
</feature>
<feature type="transmembrane region" description="Helical" evidence="4">
    <location>
        <begin position="6"/>
        <end position="28"/>
    </location>
</feature>
<evidence type="ECO:0000313" key="6">
    <source>
        <dbReference type="EMBL" id="QEM09174.1"/>
    </source>
</evidence>
<gene>
    <name evidence="6" type="ORF">DEO27_003785</name>
</gene>
<keyword evidence="4" id="KW-0472">Membrane</keyword>
<dbReference type="PRINTS" id="PR00038">
    <property type="entry name" value="HTHLUXR"/>
</dbReference>
<dbReference type="KEGG" id="mrub:DEO27_003785"/>
<dbReference type="AlphaFoldDB" id="A0A5C1HTP3"/>
<dbReference type="RefSeq" id="WP_112569899.1">
    <property type="nucleotide sequence ID" value="NZ_CP043450.1"/>
</dbReference>
<keyword evidence="3" id="KW-0804">Transcription</keyword>
<dbReference type="PANTHER" id="PTHR44688">
    <property type="entry name" value="DNA-BINDING TRANSCRIPTIONAL ACTIVATOR DEVR_DOSR"/>
    <property type="match status" value="1"/>
</dbReference>
<dbReference type="OrthoDB" id="966138at2"/>
<proteinExistence type="predicted"/>
<protein>
    <submittedName>
        <fullName evidence="6">Response regulator transcription factor</fullName>
    </submittedName>
</protein>
<dbReference type="CDD" id="cd06170">
    <property type="entry name" value="LuxR_C_like"/>
    <property type="match status" value="1"/>
</dbReference>
<dbReference type="SUPFAM" id="SSF46894">
    <property type="entry name" value="C-terminal effector domain of the bipartite response regulators"/>
    <property type="match status" value="1"/>
</dbReference>
<keyword evidence="4" id="KW-0812">Transmembrane</keyword>
<dbReference type="SMART" id="SM00421">
    <property type="entry name" value="HTH_LUXR"/>
    <property type="match status" value="1"/>
</dbReference>
<evidence type="ECO:0000256" key="4">
    <source>
        <dbReference type="SAM" id="Phobius"/>
    </source>
</evidence>
<evidence type="ECO:0000259" key="5">
    <source>
        <dbReference type="PROSITE" id="PS50043"/>
    </source>
</evidence>
<dbReference type="Gene3D" id="1.10.10.10">
    <property type="entry name" value="Winged helix-like DNA-binding domain superfamily/Winged helix DNA-binding domain"/>
    <property type="match status" value="1"/>
</dbReference>
<feature type="transmembrane region" description="Helical" evidence="4">
    <location>
        <begin position="196"/>
        <end position="214"/>
    </location>
</feature>
<name>A0A5C1HTP3_9SPHI</name>
<reference evidence="6" key="1">
    <citation type="submission" date="2019-08" db="EMBL/GenBank/DDBJ databases">
        <title>Comparative genome analysis confer to the adaptation heavy metal polluted environment.</title>
        <authorList>
            <person name="Li Y."/>
        </authorList>
    </citation>
    <scope>NUCLEOTIDE SEQUENCE [LARGE SCALE GENOMIC DNA]</scope>
    <source>
        <strain evidence="6">P1</strain>
    </source>
</reference>
<dbReference type="PANTHER" id="PTHR44688:SF16">
    <property type="entry name" value="DNA-BINDING TRANSCRIPTIONAL ACTIVATOR DEVR_DOSR"/>
    <property type="match status" value="1"/>
</dbReference>
<evidence type="ECO:0000256" key="3">
    <source>
        <dbReference type="ARBA" id="ARBA00023163"/>
    </source>
</evidence>
<sequence length="304" mass="35425">MLVFGTQMHLITFVFVVLEFCMFIFQLARFFYRPQDKHRDYYLLLLLLLLFYNITGGLFPDTSLSWPLSIQLIIAYGSGFLMASFFPLFFYKVMDLPALRWHAYYGVPLFLMLPYLIFFVIDYAINRDIDADLKYGLIAPFIYAMVLLYVMFKSIRAKYLLKRNEKEYFEEIAMYLAVSPWAALTLFGVVEASQVTEVFCTNTGIVFITFIFLAQSVTKARHEQLAEVVSGKEVFLPDFDARSRQFKLTKREIEIALLFRKGLTYNEIADILFISVKTVGNHVQNIYDKTGVNNKVALIHKLFE</sequence>
<dbReference type="InterPro" id="IPR036388">
    <property type="entry name" value="WH-like_DNA-bd_sf"/>
</dbReference>
<keyword evidence="2" id="KW-0238">DNA-binding</keyword>
<dbReference type="PROSITE" id="PS00622">
    <property type="entry name" value="HTH_LUXR_1"/>
    <property type="match status" value="1"/>
</dbReference>
<evidence type="ECO:0000256" key="1">
    <source>
        <dbReference type="ARBA" id="ARBA00023015"/>
    </source>
</evidence>